<evidence type="ECO:0000313" key="1">
    <source>
        <dbReference type="EMBL" id="QTD50997.1"/>
    </source>
</evidence>
<sequence>MKQVLWCLATLWLWTPCLGEEPTEPAETPYRFEDHFTFGAWADMLYMDSDADDEQEFFDVAHLYVFGKYTFGKRWSSFAEVAFEQEPNLQGEADDELSLERLYLQYDWREWVNLRLGKFDTRAGIIKPIHWAITLDSIRRPIMEDNSYVPAKSVGLEVFGKRYFGEREFNYSFALSHSENEVTDDHPIDRAKSVGLDLQWQRFDRYRYGFSYILYRDPKDKDRSVEAWLPYAEVWFWDRALLFRVEVLNLTRNKAPDLLAWYAKAKWQISREWTLNFRHDQGEDELSAQGRERHSQSLTLAFFPSRQWRFRVELSQNHIESDPRQNFTQWLGWAGWIF</sequence>
<dbReference type="Gene3D" id="2.40.160.10">
    <property type="entry name" value="Porin"/>
    <property type="match status" value="1"/>
</dbReference>
<proteinExistence type="predicted"/>
<protein>
    <submittedName>
        <fullName evidence="1">Uncharacterized protein</fullName>
    </submittedName>
</protein>
<dbReference type="SUPFAM" id="SSF56935">
    <property type="entry name" value="Porins"/>
    <property type="match status" value="1"/>
</dbReference>
<accession>A0A8A4TNJ2</accession>
<gene>
    <name evidence="1" type="ORF">J3U87_00880</name>
</gene>
<organism evidence="1 2">
    <name type="scientific">Sulfidibacter corallicola</name>
    <dbReference type="NCBI Taxonomy" id="2818388"/>
    <lineage>
        <taxon>Bacteria</taxon>
        <taxon>Pseudomonadati</taxon>
        <taxon>Acidobacteriota</taxon>
        <taxon>Holophagae</taxon>
        <taxon>Acanthopleuribacterales</taxon>
        <taxon>Acanthopleuribacteraceae</taxon>
        <taxon>Sulfidibacter</taxon>
    </lineage>
</organism>
<reference evidence="1" key="1">
    <citation type="submission" date="2021-03" db="EMBL/GenBank/DDBJ databases">
        <title>Acanthopleuribacteraceae sp. M133.</title>
        <authorList>
            <person name="Wang G."/>
        </authorList>
    </citation>
    <scope>NUCLEOTIDE SEQUENCE</scope>
    <source>
        <strain evidence="1">M133</strain>
    </source>
</reference>
<dbReference type="KEGG" id="scor:J3U87_00880"/>
<name>A0A8A4TNJ2_SULCO</name>
<dbReference type="AlphaFoldDB" id="A0A8A4TNJ2"/>
<dbReference type="InterPro" id="IPR023614">
    <property type="entry name" value="Porin_dom_sf"/>
</dbReference>
<dbReference type="RefSeq" id="WP_237381133.1">
    <property type="nucleotide sequence ID" value="NZ_CP071793.1"/>
</dbReference>
<evidence type="ECO:0000313" key="2">
    <source>
        <dbReference type="Proteomes" id="UP000663929"/>
    </source>
</evidence>
<dbReference type="Proteomes" id="UP000663929">
    <property type="component" value="Chromosome"/>
</dbReference>
<dbReference type="EMBL" id="CP071793">
    <property type="protein sequence ID" value="QTD50997.1"/>
    <property type="molecule type" value="Genomic_DNA"/>
</dbReference>
<keyword evidence="2" id="KW-1185">Reference proteome</keyword>